<dbReference type="AlphaFoldDB" id="A0A7Y3W4R7"/>
<dbReference type="Proteomes" id="UP000536835">
    <property type="component" value="Unassembled WGS sequence"/>
</dbReference>
<evidence type="ECO:0000313" key="1">
    <source>
        <dbReference type="EMBL" id="NNU15501.1"/>
    </source>
</evidence>
<accession>A0A7Y3W4R7</accession>
<organism evidence="1 2">
    <name type="scientific">Parvularcula mediterranea</name>
    <dbReference type="NCBI Taxonomy" id="2732508"/>
    <lineage>
        <taxon>Bacteria</taxon>
        <taxon>Pseudomonadati</taxon>
        <taxon>Pseudomonadota</taxon>
        <taxon>Alphaproteobacteria</taxon>
        <taxon>Parvularculales</taxon>
        <taxon>Parvularculaceae</taxon>
        <taxon>Parvularcula</taxon>
    </lineage>
</organism>
<dbReference type="RefSeq" id="WP_173197014.1">
    <property type="nucleotide sequence ID" value="NZ_JABFCX010000002.1"/>
</dbReference>
<proteinExistence type="predicted"/>
<protein>
    <recommendedName>
        <fullName evidence="3">Benzylsuccinate synthase</fullName>
    </recommendedName>
</protein>
<evidence type="ECO:0008006" key="3">
    <source>
        <dbReference type="Google" id="ProtNLM"/>
    </source>
</evidence>
<keyword evidence="2" id="KW-1185">Reference proteome</keyword>
<evidence type="ECO:0000313" key="2">
    <source>
        <dbReference type="Proteomes" id="UP000536835"/>
    </source>
</evidence>
<dbReference type="EMBL" id="JABFCX010000002">
    <property type="protein sequence ID" value="NNU15501.1"/>
    <property type="molecule type" value="Genomic_DNA"/>
</dbReference>
<reference evidence="1 2" key="1">
    <citation type="submission" date="2020-05" db="EMBL/GenBank/DDBJ databases">
        <title>Parvularcula mediterraneae sp. nov., isolated from polypropylene straw from shallow seawater of the seashore of Laganas in Zakynthos island, Greece.</title>
        <authorList>
            <person name="Szabo I."/>
            <person name="Al-Omari J."/>
            <person name="Rado J."/>
            <person name="Szerdahelyi G.S."/>
        </authorList>
    </citation>
    <scope>NUCLEOTIDE SEQUENCE [LARGE SCALE GENOMIC DNA]</scope>
    <source>
        <strain evidence="1 2">ZS-1/3</strain>
    </source>
</reference>
<gene>
    <name evidence="1" type="ORF">HK107_04095</name>
</gene>
<name>A0A7Y3W4R7_9PROT</name>
<comment type="caution">
    <text evidence="1">The sequence shown here is derived from an EMBL/GenBank/DDBJ whole genome shotgun (WGS) entry which is preliminary data.</text>
</comment>
<sequence length="54" mass="6054">MSCQSCAYFNDKGSECRRYAPQPADNEKKASWPTVAASDWCGEYKEDDKAKKSA</sequence>